<dbReference type="InterPro" id="IPR023828">
    <property type="entry name" value="Peptidase_S8_Ser-AS"/>
</dbReference>
<reference evidence="10" key="1">
    <citation type="submission" date="2021-06" db="EMBL/GenBank/DDBJ databases">
        <authorList>
            <person name="Kallberg Y."/>
            <person name="Tangrot J."/>
            <person name="Rosling A."/>
        </authorList>
    </citation>
    <scope>NUCLEOTIDE SEQUENCE</scope>
    <source>
        <strain evidence="10">BR232B</strain>
    </source>
</reference>
<dbReference type="Gene3D" id="3.40.50.200">
    <property type="entry name" value="Peptidase S8/S53 domain"/>
    <property type="match status" value="1"/>
</dbReference>
<name>A0A9N9CRN5_9GLOM</name>
<evidence type="ECO:0000259" key="9">
    <source>
        <dbReference type="Pfam" id="PF05922"/>
    </source>
</evidence>
<evidence type="ECO:0000256" key="6">
    <source>
        <dbReference type="RuleBase" id="RU003355"/>
    </source>
</evidence>
<evidence type="ECO:0000256" key="2">
    <source>
        <dbReference type="ARBA" id="ARBA00022670"/>
    </source>
</evidence>
<dbReference type="GO" id="GO:0006508">
    <property type="term" value="P:proteolysis"/>
    <property type="evidence" value="ECO:0007669"/>
    <property type="project" value="UniProtKB-KW"/>
</dbReference>
<evidence type="ECO:0000256" key="5">
    <source>
        <dbReference type="PROSITE-ProRule" id="PRU01240"/>
    </source>
</evidence>
<dbReference type="PANTHER" id="PTHR43806:SF11">
    <property type="entry name" value="CEREVISIN-RELATED"/>
    <property type="match status" value="1"/>
</dbReference>
<dbReference type="Pfam" id="PF00082">
    <property type="entry name" value="Peptidase_S8"/>
    <property type="match status" value="1"/>
</dbReference>
<feature type="active site" description="Charge relay system" evidence="5">
    <location>
        <position position="364"/>
    </location>
</feature>
<dbReference type="InterPro" id="IPR000209">
    <property type="entry name" value="Peptidase_S8/S53_dom"/>
</dbReference>
<dbReference type="SUPFAM" id="SSF52743">
    <property type="entry name" value="Subtilisin-like"/>
    <property type="match status" value="1"/>
</dbReference>
<dbReference type="EMBL" id="CAJVPI010001351">
    <property type="protein sequence ID" value="CAG8608618.1"/>
    <property type="molecule type" value="Genomic_DNA"/>
</dbReference>
<evidence type="ECO:0000256" key="4">
    <source>
        <dbReference type="ARBA" id="ARBA00022825"/>
    </source>
</evidence>
<keyword evidence="4 5" id="KW-0720">Serine protease</keyword>
<feature type="chain" id="PRO_5040284110" evidence="7">
    <location>
        <begin position="18"/>
        <end position="427"/>
    </location>
</feature>
<organism evidence="10 11">
    <name type="scientific">Paraglomus brasilianum</name>
    <dbReference type="NCBI Taxonomy" id="144538"/>
    <lineage>
        <taxon>Eukaryota</taxon>
        <taxon>Fungi</taxon>
        <taxon>Fungi incertae sedis</taxon>
        <taxon>Mucoromycota</taxon>
        <taxon>Glomeromycotina</taxon>
        <taxon>Glomeromycetes</taxon>
        <taxon>Paraglomerales</taxon>
        <taxon>Paraglomeraceae</taxon>
        <taxon>Paraglomus</taxon>
    </lineage>
</organism>
<dbReference type="PRINTS" id="PR00723">
    <property type="entry name" value="SUBTILISIN"/>
</dbReference>
<feature type="signal peptide" evidence="7">
    <location>
        <begin position="1"/>
        <end position="17"/>
    </location>
</feature>
<dbReference type="InterPro" id="IPR023827">
    <property type="entry name" value="Peptidase_S8_Asp-AS"/>
</dbReference>
<dbReference type="InterPro" id="IPR022398">
    <property type="entry name" value="Peptidase_S8_His-AS"/>
</dbReference>
<dbReference type="InterPro" id="IPR010259">
    <property type="entry name" value="S8pro/Inhibitor_I9"/>
</dbReference>
<dbReference type="Proteomes" id="UP000789739">
    <property type="component" value="Unassembled WGS sequence"/>
</dbReference>
<evidence type="ECO:0000313" key="11">
    <source>
        <dbReference type="Proteomes" id="UP000789739"/>
    </source>
</evidence>
<dbReference type="SUPFAM" id="SSF54897">
    <property type="entry name" value="Protease propeptides/inhibitors"/>
    <property type="match status" value="1"/>
</dbReference>
<evidence type="ECO:0000259" key="8">
    <source>
        <dbReference type="Pfam" id="PF00082"/>
    </source>
</evidence>
<dbReference type="PROSITE" id="PS00138">
    <property type="entry name" value="SUBTILASE_SER"/>
    <property type="match status" value="1"/>
</dbReference>
<dbReference type="OrthoDB" id="206201at2759"/>
<feature type="domain" description="Inhibitor I9" evidence="9">
    <location>
        <begin position="43"/>
        <end position="127"/>
    </location>
</feature>
<dbReference type="Pfam" id="PF05922">
    <property type="entry name" value="Inhibitor_I9"/>
    <property type="match status" value="1"/>
</dbReference>
<dbReference type="PROSITE" id="PS00137">
    <property type="entry name" value="SUBTILASE_HIS"/>
    <property type="match status" value="1"/>
</dbReference>
<comment type="similarity">
    <text evidence="1 5 6">Belongs to the peptidase S8 family.</text>
</comment>
<sequence length="427" mass="45306">MTKFFLLITLFLTATVAMPYYGNRHSGLAPLVSSPGAETIPDQYIVVFKSSVTAGRITCHHNDVRSMLAEESRKVKRGFMTELISGINHYYDIGDFQGYSGKFSYDVLNRIRESDDVAYVERDQRVYPTVLQRNAPWGLARIAHRERLGTGTFSQYVYDSSAGEGVTAYVIDTGVNIDHVEFNGRASWGTTIPNEPDEDEEGHGTHVAGTIAGETYGVAKKAKIVAVKVLGPNGGTNSDVIKGIEWAVNAHKRESANGDSSFKGSVANMSLGGRNSAALDASANAAVDAGVVLSVAAGNEAVSACTSSPASAEKAITVAASTIEDARASFSNYGECVDIFAPGKDVLSAWIGSNTATNTISGTSMATPHITGLTAYILGLSSSPLTPKQVLDVLLTTATRDAISDAGPSSPNLLAYNNYNSSNFHFY</sequence>
<accession>A0A9N9CRN5</accession>
<dbReference type="FunFam" id="3.40.50.200:FF:000007">
    <property type="entry name" value="Subtilisin-like serine protease"/>
    <property type="match status" value="1"/>
</dbReference>
<dbReference type="PROSITE" id="PS00136">
    <property type="entry name" value="SUBTILASE_ASP"/>
    <property type="match status" value="1"/>
</dbReference>
<gene>
    <name evidence="10" type="ORF">PBRASI_LOCUS8041</name>
</gene>
<dbReference type="InterPro" id="IPR050131">
    <property type="entry name" value="Peptidase_S8_subtilisin-like"/>
</dbReference>
<dbReference type="AlphaFoldDB" id="A0A9N9CRN5"/>
<keyword evidence="3 5" id="KW-0378">Hydrolase</keyword>
<evidence type="ECO:0000256" key="3">
    <source>
        <dbReference type="ARBA" id="ARBA00022801"/>
    </source>
</evidence>
<feature type="domain" description="Peptidase S8/S53" evidence="8">
    <location>
        <begin position="163"/>
        <end position="401"/>
    </location>
</feature>
<protein>
    <submittedName>
        <fullName evidence="10">3947_t:CDS:1</fullName>
    </submittedName>
</protein>
<dbReference type="Gene3D" id="3.30.70.80">
    <property type="entry name" value="Peptidase S8 propeptide/proteinase inhibitor I9"/>
    <property type="match status" value="1"/>
</dbReference>
<keyword evidence="7" id="KW-0732">Signal</keyword>
<comment type="caution">
    <text evidence="10">The sequence shown here is derived from an EMBL/GenBank/DDBJ whole genome shotgun (WGS) entry which is preliminary data.</text>
</comment>
<dbReference type="InterPro" id="IPR015500">
    <property type="entry name" value="Peptidase_S8_subtilisin-rel"/>
</dbReference>
<feature type="active site" description="Charge relay system" evidence="5">
    <location>
        <position position="172"/>
    </location>
</feature>
<dbReference type="PROSITE" id="PS51892">
    <property type="entry name" value="SUBTILASE"/>
    <property type="match status" value="1"/>
</dbReference>
<dbReference type="PANTHER" id="PTHR43806">
    <property type="entry name" value="PEPTIDASE S8"/>
    <property type="match status" value="1"/>
</dbReference>
<proteinExistence type="inferred from homology"/>
<keyword evidence="11" id="KW-1185">Reference proteome</keyword>
<feature type="active site" description="Charge relay system" evidence="5">
    <location>
        <position position="203"/>
    </location>
</feature>
<keyword evidence="2 5" id="KW-0645">Protease</keyword>
<dbReference type="InterPro" id="IPR037045">
    <property type="entry name" value="S8pro/Inhibitor_I9_sf"/>
</dbReference>
<dbReference type="GO" id="GO:0004252">
    <property type="term" value="F:serine-type endopeptidase activity"/>
    <property type="evidence" value="ECO:0007669"/>
    <property type="project" value="UniProtKB-UniRule"/>
</dbReference>
<evidence type="ECO:0000256" key="7">
    <source>
        <dbReference type="SAM" id="SignalP"/>
    </source>
</evidence>
<evidence type="ECO:0000256" key="1">
    <source>
        <dbReference type="ARBA" id="ARBA00011073"/>
    </source>
</evidence>
<dbReference type="InterPro" id="IPR034193">
    <property type="entry name" value="PCSK9_ProteinaseK-like"/>
</dbReference>
<dbReference type="InterPro" id="IPR036852">
    <property type="entry name" value="Peptidase_S8/S53_dom_sf"/>
</dbReference>
<dbReference type="GO" id="GO:0005615">
    <property type="term" value="C:extracellular space"/>
    <property type="evidence" value="ECO:0007669"/>
    <property type="project" value="TreeGrafter"/>
</dbReference>
<evidence type="ECO:0000313" key="10">
    <source>
        <dbReference type="EMBL" id="CAG8608618.1"/>
    </source>
</evidence>
<dbReference type="CDD" id="cd04077">
    <property type="entry name" value="Peptidases_S8_PCSK9_ProteinaseK_like"/>
    <property type="match status" value="1"/>
</dbReference>